<dbReference type="OrthoDB" id="27483at2759"/>
<accession>A0A9P9IEX8</accession>
<dbReference type="EMBL" id="JAGMUV010000026">
    <property type="protein sequence ID" value="KAH7119313.1"/>
    <property type="molecule type" value="Genomic_DNA"/>
</dbReference>
<name>A0A9P9IEX8_9HYPO</name>
<feature type="compositionally biased region" description="Basic and acidic residues" evidence="1">
    <location>
        <begin position="912"/>
        <end position="923"/>
    </location>
</feature>
<gene>
    <name evidence="3" type="ORF">EDB81DRAFT_667473</name>
</gene>
<feature type="region of interest" description="Disordered" evidence="1">
    <location>
        <begin position="866"/>
        <end position="923"/>
    </location>
</feature>
<protein>
    <recommendedName>
        <fullName evidence="2">Prolyl 4-hydroxylase alpha subunit Fe(2+) 2OG dioxygenase domain-containing protein</fullName>
    </recommendedName>
</protein>
<evidence type="ECO:0000313" key="3">
    <source>
        <dbReference type="EMBL" id="KAH7119313.1"/>
    </source>
</evidence>
<reference evidence="3" key="1">
    <citation type="journal article" date="2021" name="Nat. Commun.">
        <title>Genetic determinants of endophytism in the Arabidopsis root mycobiome.</title>
        <authorList>
            <person name="Mesny F."/>
            <person name="Miyauchi S."/>
            <person name="Thiergart T."/>
            <person name="Pickel B."/>
            <person name="Atanasova L."/>
            <person name="Karlsson M."/>
            <person name="Huettel B."/>
            <person name="Barry K.W."/>
            <person name="Haridas S."/>
            <person name="Chen C."/>
            <person name="Bauer D."/>
            <person name="Andreopoulos W."/>
            <person name="Pangilinan J."/>
            <person name="LaButti K."/>
            <person name="Riley R."/>
            <person name="Lipzen A."/>
            <person name="Clum A."/>
            <person name="Drula E."/>
            <person name="Henrissat B."/>
            <person name="Kohler A."/>
            <person name="Grigoriev I.V."/>
            <person name="Martin F.M."/>
            <person name="Hacquard S."/>
        </authorList>
    </citation>
    <scope>NUCLEOTIDE SEQUENCE</scope>
    <source>
        <strain evidence="3">MPI-CAGE-AT-0147</strain>
    </source>
</reference>
<dbReference type="PANTHER" id="PTHR33099">
    <property type="entry name" value="FE2OG DIOXYGENASE DOMAIN-CONTAINING PROTEIN"/>
    <property type="match status" value="1"/>
</dbReference>
<evidence type="ECO:0000256" key="1">
    <source>
        <dbReference type="SAM" id="MobiDB-lite"/>
    </source>
</evidence>
<dbReference type="AlphaFoldDB" id="A0A9P9IEX8"/>
<dbReference type="Pfam" id="PF13640">
    <property type="entry name" value="2OG-FeII_Oxy_3"/>
    <property type="match status" value="1"/>
</dbReference>
<organism evidence="3 4">
    <name type="scientific">Dactylonectria macrodidyma</name>
    <dbReference type="NCBI Taxonomy" id="307937"/>
    <lineage>
        <taxon>Eukaryota</taxon>
        <taxon>Fungi</taxon>
        <taxon>Dikarya</taxon>
        <taxon>Ascomycota</taxon>
        <taxon>Pezizomycotina</taxon>
        <taxon>Sordariomycetes</taxon>
        <taxon>Hypocreomycetidae</taxon>
        <taxon>Hypocreales</taxon>
        <taxon>Nectriaceae</taxon>
        <taxon>Dactylonectria</taxon>
    </lineage>
</organism>
<sequence>MRYKTKLRNHLDSIQAAGEIASTDRYDSFVNPGLEILGHLPVPLPLRPDDAETIRNACRQAPFGRGDETVVDTSVRKAWELDHTQFRLCNPGWDKFLNKPLLANAAHRLGLEKARAEPYKMLLYEPGSFFKRHKDSEKTPGMVATLVVCLPSEHQGGEVQLSFGDDERTLETGPASKFDITAMAWYGDVTHEVKELTSGYRLILTYNIILDGPSLTSPSHFIKQSNLLRDMLQEWARDFVEIGKVCYSTDHQYSRTSLSLSLLKGRDAALFQILQRVAVESGFYIFLAHMSHTETDDEDYGEYYDLDSEASTSLSNIFTPDGALVARYGSISTKELLDEHLYMDRAPDSEDEGEFTGNESMPNHLRYHNTVIILTPKMNVASIMGDSSADSILSMVLEDYNRDPDNDLTKTVALKTLRAAMAGSRVTRNNNLVRIIEWAIRLGNDSLYRDATGRGWQQPEVMQAMVKAIKQRCEHPRVLTDAEKADFSEWTSRFGGVLLSATKLDNFLTAVSRFQSALDDVHLEKSFKRWVRGALVQELEARPTWEESELASLRTMILARQNDTDWIVTWFLPTLASRGTQDLLVRFLEWAYTSAPYDVHAIFTRILENATAQLRLRSSDFRTPQPQQSDFLTLLDQSICLGVFSSFLKVVEDSCRSLQAGSWENREEALLAEFLAETATKLQENSIPPSPAMASLFKVLLVKVVDTTSLPPSPVDRGWTYEPRGCGPRCPDCLSLNAFLQSSTQTTARFQMAQTRRRHLQKQLIPAGFFNMVTQKSTPAMTLVVTKKIKMSDHQQELYNAAVAALEARVAPMKGEYMENLLGAEDYRKMILLGNIRREQPAPVPANIVAGPSAGNAAVQQFEAQPSVGYPGLGHPRPVLGPGTSNGPPGMRAPSASAGQKRPSEDETSDGNGREKRVVITID</sequence>
<dbReference type="Gene3D" id="2.60.120.620">
    <property type="entry name" value="q2cbj1_9rhob like domain"/>
    <property type="match status" value="1"/>
</dbReference>
<feature type="domain" description="Prolyl 4-hydroxylase alpha subunit Fe(2+) 2OG dioxygenase" evidence="2">
    <location>
        <begin position="121"/>
        <end position="208"/>
    </location>
</feature>
<dbReference type="InterPro" id="IPR044862">
    <property type="entry name" value="Pro_4_hyd_alph_FE2OG_OXY"/>
</dbReference>
<evidence type="ECO:0000313" key="4">
    <source>
        <dbReference type="Proteomes" id="UP000738349"/>
    </source>
</evidence>
<proteinExistence type="predicted"/>
<evidence type="ECO:0000259" key="2">
    <source>
        <dbReference type="Pfam" id="PF13640"/>
    </source>
</evidence>
<dbReference type="Proteomes" id="UP000738349">
    <property type="component" value="Unassembled WGS sequence"/>
</dbReference>
<keyword evidence="4" id="KW-1185">Reference proteome</keyword>
<dbReference type="PANTHER" id="PTHR33099:SF7">
    <property type="entry name" value="MYND-TYPE DOMAIN-CONTAINING PROTEIN"/>
    <property type="match status" value="1"/>
</dbReference>
<comment type="caution">
    <text evidence="3">The sequence shown here is derived from an EMBL/GenBank/DDBJ whole genome shotgun (WGS) entry which is preliminary data.</text>
</comment>